<sequence length="168" mass="19238">MKLVLIKGSGEIREFRLHDGINTIGRGVTNRIRLLDPGVSRRHCRIRKLGLSLFLSDLGTKNGTHVNGQSVKEQELKLFDEIKIGKTILKLVEQDYPSEMALQTSEPGFLRNLLNFFLRRKYQPAEQAGNDFARFARKSRKKIWRPRLDTDPPEAHVDTAFSHTDPDS</sequence>
<dbReference type="PROSITE" id="PS50006">
    <property type="entry name" value="FHA_DOMAIN"/>
    <property type="match status" value="1"/>
</dbReference>
<evidence type="ECO:0000313" key="3">
    <source>
        <dbReference type="EMBL" id="RJP14881.1"/>
    </source>
</evidence>
<gene>
    <name evidence="3" type="ORF">C4520_20850</name>
</gene>
<feature type="domain" description="FHA" evidence="2">
    <location>
        <begin position="22"/>
        <end position="71"/>
    </location>
</feature>
<reference evidence="3 4" key="1">
    <citation type="journal article" date="2017" name="ISME J.">
        <title>Energy and carbon metabolisms in a deep terrestrial subsurface fluid microbial community.</title>
        <authorList>
            <person name="Momper L."/>
            <person name="Jungbluth S.P."/>
            <person name="Lee M.D."/>
            <person name="Amend J.P."/>
        </authorList>
    </citation>
    <scope>NUCLEOTIDE SEQUENCE [LARGE SCALE GENOMIC DNA]</scope>
    <source>
        <strain evidence="3">SURF_5</strain>
    </source>
</reference>
<dbReference type="InterPro" id="IPR000253">
    <property type="entry name" value="FHA_dom"/>
</dbReference>
<evidence type="ECO:0000313" key="4">
    <source>
        <dbReference type="Proteomes" id="UP000265882"/>
    </source>
</evidence>
<dbReference type="EMBL" id="QZKU01000140">
    <property type="protein sequence ID" value="RJP14881.1"/>
    <property type="molecule type" value="Genomic_DNA"/>
</dbReference>
<dbReference type="Gene3D" id="2.60.200.20">
    <property type="match status" value="1"/>
</dbReference>
<comment type="caution">
    <text evidence="3">The sequence shown here is derived from an EMBL/GenBank/DDBJ whole genome shotgun (WGS) entry which is preliminary data.</text>
</comment>
<organism evidence="3 4">
    <name type="scientific">Abyssobacteria bacterium (strain SURF_5)</name>
    <dbReference type="NCBI Taxonomy" id="2093360"/>
    <lineage>
        <taxon>Bacteria</taxon>
        <taxon>Pseudomonadati</taxon>
        <taxon>Candidatus Hydrogenedentota</taxon>
        <taxon>Candidatus Abyssobacteria</taxon>
    </lineage>
</organism>
<dbReference type="SMART" id="SM00240">
    <property type="entry name" value="FHA"/>
    <property type="match status" value="1"/>
</dbReference>
<evidence type="ECO:0000256" key="1">
    <source>
        <dbReference type="SAM" id="MobiDB-lite"/>
    </source>
</evidence>
<dbReference type="SUPFAM" id="SSF49879">
    <property type="entry name" value="SMAD/FHA domain"/>
    <property type="match status" value="1"/>
</dbReference>
<feature type="compositionally biased region" description="Basic and acidic residues" evidence="1">
    <location>
        <begin position="146"/>
        <end position="157"/>
    </location>
</feature>
<dbReference type="AlphaFoldDB" id="A0A3A4NJ92"/>
<dbReference type="CDD" id="cd00060">
    <property type="entry name" value="FHA"/>
    <property type="match status" value="1"/>
</dbReference>
<dbReference type="InterPro" id="IPR008984">
    <property type="entry name" value="SMAD_FHA_dom_sf"/>
</dbReference>
<evidence type="ECO:0000259" key="2">
    <source>
        <dbReference type="PROSITE" id="PS50006"/>
    </source>
</evidence>
<dbReference type="Pfam" id="PF00498">
    <property type="entry name" value="FHA"/>
    <property type="match status" value="1"/>
</dbReference>
<feature type="region of interest" description="Disordered" evidence="1">
    <location>
        <begin position="144"/>
        <end position="168"/>
    </location>
</feature>
<dbReference type="Proteomes" id="UP000265882">
    <property type="component" value="Unassembled WGS sequence"/>
</dbReference>
<name>A0A3A4NJ92_ABYX5</name>
<accession>A0A3A4NJ92</accession>
<proteinExistence type="predicted"/>
<protein>
    <submittedName>
        <fullName evidence="3">FHA domain-containing protein</fullName>
    </submittedName>
</protein>